<evidence type="ECO:0000313" key="1">
    <source>
        <dbReference type="EMBL" id="EFR02481.1"/>
    </source>
</evidence>
<dbReference type="EMBL" id="DS989825">
    <property type="protein sequence ID" value="EFR02481.1"/>
    <property type="molecule type" value="Genomic_DNA"/>
</dbReference>
<keyword evidence="2" id="KW-1185">Reference proteome</keyword>
<dbReference type="VEuPathDB" id="FungiDB:MGYG_09087"/>
<gene>
    <name evidence="1" type="ORF">MGYG_09087</name>
</gene>
<proteinExistence type="predicted"/>
<accession>E4UW33</accession>
<dbReference type="InParanoid" id="E4UW33"/>
<evidence type="ECO:0000313" key="2">
    <source>
        <dbReference type="Proteomes" id="UP000002669"/>
    </source>
</evidence>
<dbReference type="GeneID" id="10028168"/>
<protein>
    <submittedName>
        <fullName evidence="1">Uncharacterized protein</fullName>
    </submittedName>
</protein>
<dbReference type="RefSeq" id="XP_003172892.1">
    <property type="nucleotide sequence ID" value="XM_003172844.1"/>
</dbReference>
<dbReference type="Proteomes" id="UP000002669">
    <property type="component" value="Unassembled WGS sequence"/>
</dbReference>
<sequence length="181" mass="19857">MGQTFRAAWLLEDKHKGDAALVTVSGYLPAGPCVRGQNARYGMHYQCETGCPVTWRTRHTQREGCSQISLGIAYRPLPERANQTGCEVQLEAQGFDSPLIRSLADTFDTSSVSARAYSIQGGRGSLRKPSIHTGCRSVAHRSFGLWAGTDARRIGGRDLRGCLSRKTSHYPCVNERLKDSA</sequence>
<dbReference type="AlphaFoldDB" id="E4UW33"/>
<name>E4UW33_ARTGP</name>
<reference evidence="2" key="1">
    <citation type="journal article" date="2012" name="MBio">
        <title>Comparative genome analysis of Trichophyton rubrum and related dermatophytes reveals candidate genes involved in infection.</title>
        <authorList>
            <person name="Martinez D.A."/>
            <person name="Oliver B.G."/>
            <person name="Graeser Y."/>
            <person name="Goldberg J.M."/>
            <person name="Li W."/>
            <person name="Martinez-Rossi N.M."/>
            <person name="Monod M."/>
            <person name="Shelest E."/>
            <person name="Barton R.C."/>
            <person name="Birch E."/>
            <person name="Brakhage A.A."/>
            <person name="Chen Z."/>
            <person name="Gurr S.J."/>
            <person name="Heiman D."/>
            <person name="Heitman J."/>
            <person name="Kosti I."/>
            <person name="Rossi A."/>
            <person name="Saif S."/>
            <person name="Samalova M."/>
            <person name="Saunders C.W."/>
            <person name="Shea T."/>
            <person name="Summerbell R.C."/>
            <person name="Xu J."/>
            <person name="Young S."/>
            <person name="Zeng Q."/>
            <person name="Birren B.W."/>
            <person name="Cuomo C.A."/>
            <person name="White T.C."/>
        </authorList>
    </citation>
    <scope>NUCLEOTIDE SEQUENCE [LARGE SCALE GENOMIC DNA]</scope>
    <source>
        <strain evidence="2">ATCC MYA-4604 / CBS 118893</strain>
    </source>
</reference>
<organism evidence="2">
    <name type="scientific">Arthroderma gypseum (strain ATCC MYA-4604 / CBS 118893)</name>
    <name type="common">Microsporum gypseum</name>
    <dbReference type="NCBI Taxonomy" id="535722"/>
    <lineage>
        <taxon>Eukaryota</taxon>
        <taxon>Fungi</taxon>
        <taxon>Dikarya</taxon>
        <taxon>Ascomycota</taxon>
        <taxon>Pezizomycotina</taxon>
        <taxon>Eurotiomycetes</taxon>
        <taxon>Eurotiomycetidae</taxon>
        <taxon>Onygenales</taxon>
        <taxon>Arthrodermataceae</taxon>
        <taxon>Nannizzia</taxon>
    </lineage>
</organism>
<dbReference type="HOGENOM" id="CLU_1488673_0_0_1"/>